<evidence type="ECO:0000313" key="2">
    <source>
        <dbReference type="Proteomes" id="UP001230220"/>
    </source>
</evidence>
<sequence length="270" mass="32527">MLYYIRKKMLEVVLHAYPDFYDKYKNFYLECSYKEVKKNSKYYFELKKVTINNLSGEPGHVFISALIALTEHIDIINRKETHPDRDFFMILRKLLSVSLSRNIIKIEDLKSYSDQKMRNRIQKEFSSFSNWTEKVDQDLKITYVYINVYDSFMIKTILKNNSYMYDKEQACWTKELLYDEMKDEEAFIEEYKNKATFQIVADNSFLIRPVYLMKLKTYSKEDAPLLRALEYQYDRVKNLWQKIVLACELDQEYKNIKNIPKQNVTISSNT</sequence>
<dbReference type="Proteomes" id="UP001230220">
    <property type="component" value="Unassembled WGS sequence"/>
</dbReference>
<protein>
    <submittedName>
        <fullName evidence="1">Uncharacterized protein</fullName>
    </submittedName>
</protein>
<reference evidence="1 2" key="1">
    <citation type="submission" date="2023-07" db="EMBL/GenBank/DDBJ databases">
        <title>Genomic Encyclopedia of Type Strains, Phase IV (KMG-IV): sequencing the most valuable type-strain genomes for metagenomic binning, comparative biology and taxonomic classification.</title>
        <authorList>
            <person name="Goeker M."/>
        </authorList>
    </citation>
    <scope>NUCLEOTIDE SEQUENCE [LARGE SCALE GENOMIC DNA]</scope>
    <source>
        <strain evidence="1 2">DSM 16784</strain>
    </source>
</reference>
<name>A0ABU0E6I6_9FIRM</name>
<comment type="caution">
    <text evidence="1">The sequence shown here is derived from an EMBL/GenBank/DDBJ whole genome shotgun (WGS) entry which is preliminary data.</text>
</comment>
<keyword evidence="2" id="KW-1185">Reference proteome</keyword>
<dbReference type="RefSeq" id="WP_307410220.1">
    <property type="nucleotide sequence ID" value="NZ_JAUSUR010000007.1"/>
</dbReference>
<accession>A0ABU0E6I6</accession>
<gene>
    <name evidence="1" type="ORF">J2S15_003277</name>
</gene>
<evidence type="ECO:0000313" key="1">
    <source>
        <dbReference type="EMBL" id="MDQ0362523.1"/>
    </source>
</evidence>
<organism evidence="1 2">
    <name type="scientific">Breznakia pachnodae</name>
    <dbReference type="NCBI Taxonomy" id="265178"/>
    <lineage>
        <taxon>Bacteria</taxon>
        <taxon>Bacillati</taxon>
        <taxon>Bacillota</taxon>
        <taxon>Erysipelotrichia</taxon>
        <taxon>Erysipelotrichales</taxon>
        <taxon>Erysipelotrichaceae</taxon>
        <taxon>Breznakia</taxon>
    </lineage>
</organism>
<dbReference type="EMBL" id="JAUSUR010000007">
    <property type="protein sequence ID" value="MDQ0362523.1"/>
    <property type="molecule type" value="Genomic_DNA"/>
</dbReference>
<proteinExistence type="predicted"/>